<dbReference type="AlphaFoldDB" id="C5J6H6"/>
<proteinExistence type="predicted"/>
<dbReference type="Pfam" id="PF13177">
    <property type="entry name" value="DNA_pol3_delta2"/>
    <property type="match status" value="1"/>
</dbReference>
<reference evidence="2" key="1">
    <citation type="journal article" date="2009" name="BMC Bioinformatics">
        <title>The Mycoplasma conjunctivae genome sequencing, annotation and analysis.</title>
        <authorList>
            <person name="Calderon-Copete S.P."/>
            <person name="Wigger G."/>
            <person name="Wunderlin C."/>
            <person name="Schmidheini T."/>
            <person name="Frey J."/>
            <person name="Quail M.A."/>
            <person name="Falquet L."/>
        </authorList>
    </citation>
    <scope>NUCLEOTIDE SEQUENCE [LARGE SCALE GENOMIC DNA]</scope>
    <source>
        <strain evidence="2">ATCC 25834 / NCTC 10147 / HRC/581</strain>
    </source>
</reference>
<dbReference type="Gene3D" id="3.40.50.300">
    <property type="entry name" value="P-loop containing nucleotide triphosphate hydrolases"/>
    <property type="match status" value="1"/>
</dbReference>
<accession>C5J6H6</accession>
<organism evidence="1 2">
    <name type="scientific">Mesomycoplasma conjunctivae (strain ATCC 25834 / NCTC 10147 / HRC/581)</name>
    <name type="common">Mycoplasma conjunctivae</name>
    <dbReference type="NCBI Taxonomy" id="572263"/>
    <lineage>
        <taxon>Bacteria</taxon>
        <taxon>Bacillati</taxon>
        <taxon>Mycoplasmatota</taxon>
        <taxon>Mycoplasmoidales</taxon>
        <taxon>Metamycoplasmataceae</taxon>
        <taxon>Mesomycoplasma</taxon>
    </lineage>
</organism>
<dbReference type="EMBL" id="FM864216">
    <property type="protein sequence ID" value="CAT05068.1"/>
    <property type="molecule type" value="Genomic_DNA"/>
</dbReference>
<dbReference type="SUPFAM" id="SSF52540">
    <property type="entry name" value="P-loop containing nucleoside triphosphate hydrolases"/>
    <property type="match status" value="1"/>
</dbReference>
<sequence>MGIWEQFITNSLTHKHFVHSVLLVSRYREVIDEKIKFLLEKFDNKAKIITFDIQLDKTSRTDFLEEINQLYFSNVGASNLRFVIIKSVDQGHPSLLNSLLKIIEEPPQDTYFIFSAQKKEKVLSTICSRSQIFYFSNYEFRKILFQILEKKQKNEYNWLFAQIFSNEQQIEEFINLCTPTILARFEEILSEFSTNYNNFILELNSLLEKENAFFLLKVLQYFFNAFIGVSYPQLPNNIKIAIKKTKKHIFDRQLSVIINDHIQNLLNSLETYQNFNLQKQAFLVKIYEVFSKFYD</sequence>
<dbReference type="InterPro" id="IPR027417">
    <property type="entry name" value="P-loop_NTPase"/>
</dbReference>
<keyword evidence="2" id="KW-1185">Reference proteome</keyword>
<dbReference type="KEGG" id="mco:MCJ_003800"/>
<evidence type="ECO:0000313" key="2">
    <source>
        <dbReference type="Proteomes" id="UP000001491"/>
    </source>
</evidence>
<evidence type="ECO:0000313" key="1">
    <source>
        <dbReference type="EMBL" id="CAT05068.1"/>
    </source>
</evidence>
<name>C5J6H6_MESCH</name>
<protein>
    <recommendedName>
        <fullName evidence="3">DNA polymerase III subunit delta</fullName>
    </recommendedName>
</protein>
<dbReference type="NCBIfam" id="NF005515">
    <property type="entry name" value="PRK07132.1"/>
    <property type="match status" value="1"/>
</dbReference>
<dbReference type="Proteomes" id="UP000001491">
    <property type="component" value="Chromosome"/>
</dbReference>
<dbReference type="eggNOG" id="COG0470">
    <property type="taxonomic scope" value="Bacteria"/>
</dbReference>
<evidence type="ECO:0008006" key="3">
    <source>
        <dbReference type="Google" id="ProtNLM"/>
    </source>
</evidence>
<dbReference type="HOGENOM" id="CLU_955861_0_0_14"/>
<gene>
    <name evidence="1" type="ordered locus">MCJ_003800</name>
</gene>